<evidence type="ECO:0000313" key="1">
    <source>
        <dbReference type="EMBL" id="MBX55850.1"/>
    </source>
</evidence>
<organism evidence="1">
    <name type="scientific">Rhizophora mucronata</name>
    <name type="common">Asiatic mangrove</name>
    <dbReference type="NCBI Taxonomy" id="61149"/>
    <lineage>
        <taxon>Eukaryota</taxon>
        <taxon>Viridiplantae</taxon>
        <taxon>Streptophyta</taxon>
        <taxon>Embryophyta</taxon>
        <taxon>Tracheophyta</taxon>
        <taxon>Spermatophyta</taxon>
        <taxon>Magnoliopsida</taxon>
        <taxon>eudicotyledons</taxon>
        <taxon>Gunneridae</taxon>
        <taxon>Pentapetalae</taxon>
        <taxon>rosids</taxon>
        <taxon>fabids</taxon>
        <taxon>Malpighiales</taxon>
        <taxon>Rhizophoraceae</taxon>
        <taxon>Rhizophora</taxon>
    </lineage>
</organism>
<dbReference type="EMBL" id="GGEC01075366">
    <property type="protein sequence ID" value="MBX55850.1"/>
    <property type="molecule type" value="Transcribed_RNA"/>
</dbReference>
<accession>A0A2P2PM52</accession>
<reference evidence="1" key="1">
    <citation type="submission" date="2018-02" db="EMBL/GenBank/DDBJ databases">
        <title>Rhizophora mucronata_Transcriptome.</title>
        <authorList>
            <person name="Meera S.P."/>
            <person name="Sreeshan A."/>
            <person name="Augustine A."/>
        </authorList>
    </citation>
    <scope>NUCLEOTIDE SEQUENCE</scope>
    <source>
        <tissue evidence="1">Leaf</tissue>
    </source>
</reference>
<proteinExistence type="predicted"/>
<dbReference type="AlphaFoldDB" id="A0A2P2PM52"/>
<sequence>MTFRFVSYSVTLIMTSFGRVDFS</sequence>
<protein>
    <submittedName>
        <fullName evidence="1">Uncharacterized protein</fullName>
    </submittedName>
</protein>
<name>A0A2P2PM52_RHIMU</name>